<dbReference type="GO" id="GO:0008137">
    <property type="term" value="F:NADH dehydrogenase (ubiquinone) activity"/>
    <property type="evidence" value="ECO:0007669"/>
    <property type="project" value="InterPro"/>
</dbReference>
<dbReference type="HOGENOM" id="CLU_007100_8_1_7"/>
<gene>
    <name evidence="9" type="primary">ehrA-2</name>
    <name evidence="9" type="ordered locus">Geob_0680</name>
</gene>
<dbReference type="GO" id="GO:0016491">
    <property type="term" value="F:oxidoreductase activity"/>
    <property type="evidence" value="ECO:0007669"/>
    <property type="project" value="UniProtKB-KW"/>
</dbReference>
<keyword evidence="10" id="KW-1185">Reference proteome</keyword>
<dbReference type="AlphaFoldDB" id="B9M0K7"/>
<dbReference type="Pfam" id="PF00361">
    <property type="entry name" value="Proton_antipo_M"/>
    <property type="match status" value="1"/>
</dbReference>
<protein>
    <submittedName>
        <fullName evidence="9">Ech-hydrogenase-related complex, NuoL-like integral membrane subunit</fullName>
    </submittedName>
</protein>
<evidence type="ECO:0000256" key="1">
    <source>
        <dbReference type="ARBA" id="ARBA00004651"/>
    </source>
</evidence>
<reference evidence="9 10" key="1">
    <citation type="submission" date="2009-01" db="EMBL/GenBank/DDBJ databases">
        <title>Complete sequence of Geobacter sp. FRC-32.</title>
        <authorList>
            <consortium name="US DOE Joint Genome Institute"/>
            <person name="Lucas S."/>
            <person name="Copeland A."/>
            <person name="Lapidus A."/>
            <person name="Glavina del Rio T."/>
            <person name="Dalin E."/>
            <person name="Tice H."/>
            <person name="Bruce D."/>
            <person name="Goodwin L."/>
            <person name="Pitluck S."/>
            <person name="Saunders E."/>
            <person name="Brettin T."/>
            <person name="Detter J.C."/>
            <person name="Han C."/>
            <person name="Larimer F."/>
            <person name="Land M."/>
            <person name="Hauser L."/>
            <person name="Kyrpides N."/>
            <person name="Ovchinnikova G."/>
            <person name="Kostka J."/>
            <person name="Richardson P."/>
        </authorList>
    </citation>
    <scope>NUCLEOTIDE SEQUENCE [LARGE SCALE GENOMIC DNA]</scope>
    <source>
        <strain evidence="10">DSM 22248 / JCM 15807 / FRC-32</strain>
    </source>
</reference>
<dbReference type="GO" id="GO:0005886">
    <property type="term" value="C:plasma membrane"/>
    <property type="evidence" value="ECO:0007669"/>
    <property type="project" value="UniProtKB-SubCell"/>
</dbReference>
<evidence type="ECO:0000256" key="6">
    <source>
        <dbReference type="ARBA" id="ARBA00023136"/>
    </source>
</evidence>
<evidence type="ECO:0000256" key="2">
    <source>
        <dbReference type="ARBA" id="ARBA00022475"/>
    </source>
</evidence>
<keyword evidence="2" id="KW-1003">Cell membrane</keyword>
<dbReference type="RefSeq" id="WP_012645773.1">
    <property type="nucleotide sequence ID" value="NC_011979.1"/>
</dbReference>
<keyword evidence="4" id="KW-1133">Transmembrane helix</keyword>
<keyword evidence="5" id="KW-0560">Oxidoreductase</keyword>
<keyword evidence="6" id="KW-0472">Membrane</keyword>
<name>B9M0K7_GEODF</name>
<dbReference type="KEGG" id="geo:Geob_0680"/>
<dbReference type="InterPro" id="IPR001750">
    <property type="entry name" value="ND/Mrp_TM"/>
</dbReference>
<proteinExistence type="predicted"/>
<dbReference type="OrthoDB" id="9805769at2"/>
<dbReference type="PANTHER" id="PTHR42682">
    <property type="entry name" value="HYDROGENASE-4 COMPONENT F"/>
    <property type="match status" value="1"/>
</dbReference>
<keyword evidence="3 7" id="KW-0812">Transmembrane</keyword>
<dbReference type="GO" id="GO:0042773">
    <property type="term" value="P:ATP synthesis coupled electron transport"/>
    <property type="evidence" value="ECO:0007669"/>
    <property type="project" value="InterPro"/>
</dbReference>
<evidence type="ECO:0000259" key="8">
    <source>
        <dbReference type="Pfam" id="PF00361"/>
    </source>
</evidence>
<dbReference type="PRINTS" id="PR01437">
    <property type="entry name" value="NUOXDRDTASE4"/>
</dbReference>
<accession>B9M0K7</accession>
<evidence type="ECO:0000256" key="7">
    <source>
        <dbReference type="RuleBase" id="RU000320"/>
    </source>
</evidence>
<dbReference type="InterPro" id="IPR052175">
    <property type="entry name" value="ComplexI-like_HydComp"/>
</dbReference>
<dbReference type="eggNOG" id="COG0651">
    <property type="taxonomic scope" value="Bacteria"/>
</dbReference>
<dbReference type="InterPro" id="IPR003918">
    <property type="entry name" value="NADH_UbQ_OxRdtase"/>
</dbReference>
<organism evidence="9 10">
    <name type="scientific">Geotalea daltonii (strain DSM 22248 / JCM 15807 / FRC-32)</name>
    <name type="common">Geobacter daltonii</name>
    <dbReference type="NCBI Taxonomy" id="316067"/>
    <lineage>
        <taxon>Bacteria</taxon>
        <taxon>Pseudomonadati</taxon>
        <taxon>Thermodesulfobacteriota</taxon>
        <taxon>Desulfuromonadia</taxon>
        <taxon>Geobacterales</taxon>
        <taxon>Geobacteraceae</taxon>
        <taxon>Geotalea</taxon>
    </lineage>
</organism>
<evidence type="ECO:0000313" key="10">
    <source>
        <dbReference type="Proteomes" id="UP000007721"/>
    </source>
</evidence>
<dbReference type="PANTHER" id="PTHR42682:SF3">
    <property type="entry name" value="FORMATE HYDROGENLYASE SUBUNIT 3-RELATED"/>
    <property type="match status" value="1"/>
</dbReference>
<dbReference type="Proteomes" id="UP000007721">
    <property type="component" value="Chromosome"/>
</dbReference>
<feature type="domain" description="NADH:quinone oxidoreductase/Mrp antiporter transmembrane" evidence="8">
    <location>
        <begin position="125"/>
        <end position="406"/>
    </location>
</feature>
<evidence type="ECO:0000313" key="9">
    <source>
        <dbReference type="EMBL" id="ACM19044.1"/>
    </source>
</evidence>
<dbReference type="STRING" id="316067.Geob_0680"/>
<dbReference type="EMBL" id="CP001390">
    <property type="protein sequence ID" value="ACM19044.1"/>
    <property type="molecule type" value="Genomic_DNA"/>
</dbReference>
<evidence type="ECO:0000256" key="3">
    <source>
        <dbReference type="ARBA" id="ARBA00022692"/>
    </source>
</evidence>
<comment type="subcellular location">
    <subcellularLocation>
        <location evidence="1">Cell membrane</location>
        <topology evidence="1">Multi-pass membrane protein</topology>
    </subcellularLocation>
    <subcellularLocation>
        <location evidence="7">Membrane</location>
        <topology evidence="7">Multi-pass membrane protein</topology>
    </subcellularLocation>
</comment>
<evidence type="ECO:0000256" key="5">
    <source>
        <dbReference type="ARBA" id="ARBA00023002"/>
    </source>
</evidence>
<sequence>MSAGFAAVSGVLPLLMKGRSSLGQAAATFFIIMAALTGLAGVAVFFITGKAATFSVFDTLPFGPCDFGVDHLSAFFLLPVLIVSTCCSLYSTSYWAADANPKTWRRLTFFFGILTASLLILITARNGILFLLAWEVMALSAFFVLTTEDHKQDVQDAGLLYMIATHTGTLALFALFSLLGVAASSYQFSAMAGLTPSAPVAAAIFCTALFGFGMKAGLMPLHVWLPSAHASAPSHISAIMSGVMIKMGVYGLLRILSFFPHPPMWWGMTLLIAGIISAIMGVVFALGQHDIKRLLAYHSIENIGIIFIGIGLAVIGLAFNLPLLSLLGMSGALLHTLNHAIFKSLLFLGAGSVIHSSHTREIDLMGGIAKSMPWTSALFLVGAVAICGLPPLNGFVSEYLIYLGIFNGVNGGNGAAVPVMALAAPALAMVGALAVACFVKVCGITFLGTARNSETSNIHEAGWPMRLPMIALASLCAVIGLFPQLAAGLLQSAVSSWLPAPAINGQMLLSAAPLGWITALGMVLLAAAAFMAFSLLRKPRTSKHARTVTWGCGYLRPTPRMQYSSSSFAEMIVKLFRGVLHPHMKNPELTGTIPAKTRFSSHVPEAVLELAIIPLFAAADRKFNHIRKLQHGQLPLYILYIFVTLCLLLTWAV</sequence>
<evidence type="ECO:0000256" key="4">
    <source>
        <dbReference type="ARBA" id="ARBA00022989"/>
    </source>
</evidence>